<organism evidence="10 11">
    <name type="scientific">Noviherbaspirillum cavernae</name>
    <dbReference type="NCBI Taxonomy" id="2320862"/>
    <lineage>
        <taxon>Bacteria</taxon>
        <taxon>Pseudomonadati</taxon>
        <taxon>Pseudomonadota</taxon>
        <taxon>Betaproteobacteria</taxon>
        <taxon>Burkholderiales</taxon>
        <taxon>Oxalobacteraceae</taxon>
        <taxon>Noviherbaspirillum</taxon>
    </lineage>
</organism>
<comment type="caution">
    <text evidence="10">The sequence shown here is derived from an EMBL/GenBank/DDBJ whole genome shotgun (WGS) entry which is preliminary data.</text>
</comment>
<dbReference type="OrthoDB" id="9807403at2"/>
<feature type="domain" description="Lysidine-tRNA(Ile) synthetase C-terminal" evidence="9">
    <location>
        <begin position="404"/>
        <end position="477"/>
    </location>
</feature>
<dbReference type="PANTHER" id="PTHR43033">
    <property type="entry name" value="TRNA(ILE)-LYSIDINE SYNTHASE-RELATED"/>
    <property type="match status" value="1"/>
</dbReference>
<dbReference type="EC" id="6.3.4.19" evidence="8"/>
<evidence type="ECO:0000313" key="11">
    <source>
        <dbReference type="Proteomes" id="UP000285190"/>
    </source>
</evidence>
<dbReference type="InterPro" id="IPR015262">
    <property type="entry name" value="tRNA_Ile_lys_synt_subst-bd"/>
</dbReference>
<dbReference type="GO" id="GO:0005524">
    <property type="term" value="F:ATP binding"/>
    <property type="evidence" value="ECO:0007669"/>
    <property type="project" value="UniProtKB-UniRule"/>
</dbReference>
<dbReference type="Proteomes" id="UP000285190">
    <property type="component" value="Unassembled WGS sequence"/>
</dbReference>
<evidence type="ECO:0000256" key="1">
    <source>
        <dbReference type="ARBA" id="ARBA00004496"/>
    </source>
</evidence>
<dbReference type="PANTHER" id="PTHR43033:SF1">
    <property type="entry name" value="TRNA(ILE)-LYSIDINE SYNTHASE-RELATED"/>
    <property type="match status" value="1"/>
</dbReference>
<dbReference type="SUPFAM" id="SSF82829">
    <property type="entry name" value="MesJ substrate recognition domain-like"/>
    <property type="match status" value="1"/>
</dbReference>
<dbReference type="InterPro" id="IPR012796">
    <property type="entry name" value="Lysidine-tRNA-synth_C"/>
</dbReference>
<dbReference type="SMART" id="SM00977">
    <property type="entry name" value="TilS_C"/>
    <property type="match status" value="1"/>
</dbReference>
<dbReference type="NCBIfam" id="TIGR02433">
    <property type="entry name" value="lysidine_TilS_C"/>
    <property type="match status" value="1"/>
</dbReference>
<keyword evidence="3 8" id="KW-0436">Ligase</keyword>
<dbReference type="GO" id="GO:0006400">
    <property type="term" value="P:tRNA modification"/>
    <property type="evidence" value="ECO:0007669"/>
    <property type="project" value="UniProtKB-UniRule"/>
</dbReference>
<evidence type="ECO:0000256" key="7">
    <source>
        <dbReference type="ARBA" id="ARBA00048539"/>
    </source>
</evidence>
<feature type="binding site" evidence="8">
    <location>
        <begin position="56"/>
        <end position="61"/>
    </location>
    <ligand>
        <name>ATP</name>
        <dbReference type="ChEBI" id="CHEBI:30616"/>
    </ligand>
</feature>
<dbReference type="GO" id="GO:0032267">
    <property type="term" value="F:tRNA(Ile)-lysidine synthase activity"/>
    <property type="evidence" value="ECO:0007669"/>
    <property type="project" value="UniProtKB-EC"/>
</dbReference>
<dbReference type="HAMAP" id="MF_01161">
    <property type="entry name" value="tRNA_Ile_lys_synt"/>
    <property type="match status" value="1"/>
</dbReference>
<evidence type="ECO:0000256" key="6">
    <source>
        <dbReference type="ARBA" id="ARBA00022840"/>
    </source>
</evidence>
<dbReference type="AlphaFoldDB" id="A0A418X099"/>
<dbReference type="Pfam" id="PF11734">
    <property type="entry name" value="TilS_C"/>
    <property type="match status" value="1"/>
</dbReference>
<comment type="function">
    <text evidence="8">Ligates lysine onto the cytidine present at position 34 of the AUA codon-specific tRNA(Ile) that contains the anticodon CAU, in an ATP-dependent manner. Cytidine is converted to lysidine, thus changing the amino acid specificity of the tRNA from methionine to isoleucine.</text>
</comment>
<dbReference type="InterPro" id="IPR014729">
    <property type="entry name" value="Rossmann-like_a/b/a_fold"/>
</dbReference>
<reference evidence="10 11" key="1">
    <citation type="submission" date="2018-09" db="EMBL/GenBank/DDBJ databases">
        <authorList>
            <person name="Zhu H."/>
        </authorList>
    </citation>
    <scope>NUCLEOTIDE SEQUENCE [LARGE SCALE GENOMIC DNA]</scope>
    <source>
        <strain evidence="10 11">K2R10-39</strain>
    </source>
</reference>
<protein>
    <recommendedName>
        <fullName evidence="8">tRNA(Ile)-lysidine synthase</fullName>
        <ecNumber evidence="8">6.3.4.19</ecNumber>
    </recommendedName>
    <alternativeName>
        <fullName evidence="8">tRNA(Ile)-2-lysyl-cytidine synthase</fullName>
    </alternativeName>
    <alternativeName>
        <fullName evidence="8">tRNA(Ile)-lysidine synthetase</fullName>
    </alternativeName>
</protein>
<dbReference type="InterPro" id="IPR011063">
    <property type="entry name" value="TilS/TtcA_N"/>
</dbReference>
<keyword evidence="4 8" id="KW-0819">tRNA processing</keyword>
<keyword evidence="5 8" id="KW-0547">Nucleotide-binding</keyword>
<dbReference type="SUPFAM" id="SSF56037">
    <property type="entry name" value="PheT/TilS domain"/>
    <property type="match status" value="1"/>
</dbReference>
<dbReference type="NCBIfam" id="TIGR02432">
    <property type="entry name" value="lysidine_TilS_N"/>
    <property type="match status" value="1"/>
</dbReference>
<keyword evidence="11" id="KW-1185">Reference proteome</keyword>
<evidence type="ECO:0000259" key="9">
    <source>
        <dbReference type="SMART" id="SM00977"/>
    </source>
</evidence>
<evidence type="ECO:0000256" key="4">
    <source>
        <dbReference type="ARBA" id="ARBA00022694"/>
    </source>
</evidence>
<dbReference type="Gene3D" id="3.40.50.620">
    <property type="entry name" value="HUPs"/>
    <property type="match status" value="1"/>
</dbReference>
<dbReference type="GO" id="GO:0005737">
    <property type="term" value="C:cytoplasm"/>
    <property type="evidence" value="ECO:0007669"/>
    <property type="project" value="UniProtKB-SubCell"/>
</dbReference>
<dbReference type="Gene3D" id="1.20.59.20">
    <property type="match status" value="1"/>
</dbReference>
<evidence type="ECO:0000256" key="5">
    <source>
        <dbReference type="ARBA" id="ARBA00022741"/>
    </source>
</evidence>
<dbReference type="SUPFAM" id="SSF52402">
    <property type="entry name" value="Adenine nucleotide alpha hydrolases-like"/>
    <property type="match status" value="1"/>
</dbReference>
<comment type="catalytic activity">
    <reaction evidence="7 8">
        <text>cytidine(34) in tRNA(Ile2) + L-lysine + ATP = lysidine(34) in tRNA(Ile2) + AMP + diphosphate + H(+)</text>
        <dbReference type="Rhea" id="RHEA:43744"/>
        <dbReference type="Rhea" id="RHEA-COMP:10625"/>
        <dbReference type="Rhea" id="RHEA-COMP:10670"/>
        <dbReference type="ChEBI" id="CHEBI:15378"/>
        <dbReference type="ChEBI" id="CHEBI:30616"/>
        <dbReference type="ChEBI" id="CHEBI:32551"/>
        <dbReference type="ChEBI" id="CHEBI:33019"/>
        <dbReference type="ChEBI" id="CHEBI:82748"/>
        <dbReference type="ChEBI" id="CHEBI:83665"/>
        <dbReference type="ChEBI" id="CHEBI:456215"/>
        <dbReference type="EC" id="6.3.4.19"/>
    </reaction>
</comment>
<dbReference type="EMBL" id="QYUN01000002">
    <property type="protein sequence ID" value="RJG05908.1"/>
    <property type="molecule type" value="Genomic_DNA"/>
</dbReference>
<sequence length="482" mass="53746">MSNRQAASLIDAFECALGEIQTRVCVSGERANVRDVSHSSDEAKIAGVPAIAIAYSGGLDSSVLLALMQRYAARRAIRLFAFHIHHGISPNADLWLAHCQRECERLGIAFEARRIAITGREQSGLEEAARISRYAALGELCRVHNVPLLLTAHHQDDQAETVLLQLLRGSGVAGLAGMEEVNAAPDLLGSADLLMARPLLAASRAELESYAASEGVAYVEDESNADTRYARNALRHRVMPALAEFFPGFPGRIARAAQHAQSAQRLLNELAAQDLDRCVHGECLDIPRLRQLSEDRIDNVLRHWFALRDVRMPATSWLAELRLQLFGARADAQLCVTHMDCHVRRHRDRIFLVPRRDDDARQALPATFRWNGEACIAFAEFHGHLCFEEADEGIDPNWLRQQNLMLRHRSGGERLKPALNRSTRSLKQHYQALDIPSWQREQLPLLTAGGDLLFAAGIGMDCLHFSMAPGPKIRFHWQSDKV</sequence>
<comment type="domain">
    <text evidence="8">The N-terminal region contains the highly conserved SGGXDS motif, predicted to be a P-loop motif involved in ATP binding.</text>
</comment>
<gene>
    <name evidence="8 10" type="primary">tilS</name>
    <name evidence="10" type="ORF">D3870_07660</name>
</gene>
<name>A0A418X099_9BURK</name>
<evidence type="ECO:0000313" key="10">
    <source>
        <dbReference type="EMBL" id="RJG05908.1"/>
    </source>
</evidence>
<evidence type="ECO:0000256" key="3">
    <source>
        <dbReference type="ARBA" id="ARBA00022598"/>
    </source>
</evidence>
<dbReference type="CDD" id="cd01992">
    <property type="entry name" value="TilS_N"/>
    <property type="match status" value="1"/>
</dbReference>
<dbReference type="Pfam" id="PF01171">
    <property type="entry name" value="ATP_bind_3"/>
    <property type="match status" value="1"/>
</dbReference>
<dbReference type="Pfam" id="PF09179">
    <property type="entry name" value="TilS"/>
    <property type="match status" value="1"/>
</dbReference>
<evidence type="ECO:0000256" key="2">
    <source>
        <dbReference type="ARBA" id="ARBA00022490"/>
    </source>
</evidence>
<comment type="subcellular location">
    <subcellularLocation>
        <location evidence="1 8">Cytoplasm</location>
    </subcellularLocation>
</comment>
<accession>A0A418X099</accession>
<evidence type="ECO:0000256" key="8">
    <source>
        <dbReference type="HAMAP-Rule" id="MF_01161"/>
    </source>
</evidence>
<dbReference type="InterPro" id="IPR012094">
    <property type="entry name" value="tRNA_Ile_lys_synt"/>
</dbReference>
<keyword evidence="6 8" id="KW-0067">ATP-binding</keyword>
<comment type="similarity">
    <text evidence="8">Belongs to the tRNA(Ile)-lysidine synthase family.</text>
</comment>
<dbReference type="InterPro" id="IPR012795">
    <property type="entry name" value="tRNA_Ile_lys_synt_N"/>
</dbReference>
<proteinExistence type="inferred from homology"/>
<keyword evidence="2 8" id="KW-0963">Cytoplasm</keyword>